<gene>
    <name evidence="1" type="ORF">GCM10007170_34470</name>
</gene>
<dbReference type="Proteomes" id="UP000643279">
    <property type="component" value="Unassembled WGS sequence"/>
</dbReference>
<evidence type="ECO:0000313" key="2">
    <source>
        <dbReference type="Proteomes" id="UP000643279"/>
    </source>
</evidence>
<keyword evidence="2" id="KW-1185">Reference proteome</keyword>
<accession>A0ABQ2AYF9</accession>
<proteinExistence type="predicted"/>
<comment type="caution">
    <text evidence="1">The sequence shown here is derived from an EMBL/GenBank/DDBJ whole genome shotgun (WGS) entry which is preliminary data.</text>
</comment>
<dbReference type="EMBL" id="BMFW01000021">
    <property type="protein sequence ID" value="GGH99496.1"/>
    <property type="molecule type" value="Genomic_DNA"/>
</dbReference>
<name>A0ABQ2AYF9_9MICC</name>
<protein>
    <submittedName>
        <fullName evidence="1">Uncharacterized protein</fullName>
    </submittedName>
</protein>
<organism evidence="1 2">
    <name type="scientific">Arthrobacter liuii</name>
    <dbReference type="NCBI Taxonomy" id="1476996"/>
    <lineage>
        <taxon>Bacteria</taxon>
        <taxon>Bacillati</taxon>
        <taxon>Actinomycetota</taxon>
        <taxon>Actinomycetes</taxon>
        <taxon>Micrococcales</taxon>
        <taxon>Micrococcaceae</taxon>
        <taxon>Arthrobacter</taxon>
    </lineage>
</organism>
<reference evidence="2" key="1">
    <citation type="journal article" date="2019" name="Int. J. Syst. Evol. Microbiol.">
        <title>The Global Catalogue of Microorganisms (GCM) 10K type strain sequencing project: providing services to taxonomists for standard genome sequencing and annotation.</title>
        <authorList>
            <consortium name="The Broad Institute Genomics Platform"/>
            <consortium name="The Broad Institute Genome Sequencing Center for Infectious Disease"/>
            <person name="Wu L."/>
            <person name="Ma J."/>
        </authorList>
    </citation>
    <scope>NUCLEOTIDE SEQUENCE [LARGE SCALE GENOMIC DNA]</scope>
    <source>
        <strain evidence="2">CGMCC 1.12778</strain>
    </source>
</reference>
<evidence type="ECO:0000313" key="1">
    <source>
        <dbReference type="EMBL" id="GGH99496.1"/>
    </source>
</evidence>
<sequence>MAAVAVSEDWGVAWFVLAGAPQAESDNAKAMMGRPSVRNDVFKMSSPGLVLREGGNSAPPHEI</sequence>